<proteinExistence type="predicted"/>
<name>A0A840WN68_9RHOB</name>
<dbReference type="EMBL" id="JACIJS010000004">
    <property type="protein sequence ID" value="MBB5515543.1"/>
    <property type="molecule type" value="Genomic_DNA"/>
</dbReference>
<accession>A0A840WN68</accession>
<protein>
    <recommendedName>
        <fullName evidence="3">DUF3572 family protein</fullName>
    </recommendedName>
</protein>
<organism evidence="1 2">
    <name type="scientific">Rubricella aquisinus</name>
    <dbReference type="NCBI Taxonomy" id="2028108"/>
    <lineage>
        <taxon>Bacteria</taxon>
        <taxon>Pseudomonadati</taxon>
        <taxon>Pseudomonadota</taxon>
        <taxon>Alphaproteobacteria</taxon>
        <taxon>Rhodobacterales</taxon>
        <taxon>Paracoccaceae</taxon>
        <taxon>Rubricella</taxon>
    </lineage>
</organism>
<dbReference type="InterPro" id="IPR021955">
    <property type="entry name" value="DUF3572"/>
</dbReference>
<sequence>MNQSSAETLAITALSWMAADEDRLMPFMAQTGVGIDDLRNAMEQPEILGFILDFLLQDEAALIAFCDDKGLDYMKPAQARAALPGGQIQHWT</sequence>
<evidence type="ECO:0000313" key="1">
    <source>
        <dbReference type="EMBL" id="MBB5515543.1"/>
    </source>
</evidence>
<dbReference type="AlphaFoldDB" id="A0A840WN68"/>
<evidence type="ECO:0000313" key="2">
    <source>
        <dbReference type="Proteomes" id="UP000553766"/>
    </source>
</evidence>
<comment type="caution">
    <text evidence="1">The sequence shown here is derived from an EMBL/GenBank/DDBJ whole genome shotgun (WGS) entry which is preliminary data.</text>
</comment>
<evidence type="ECO:0008006" key="3">
    <source>
        <dbReference type="Google" id="ProtNLM"/>
    </source>
</evidence>
<dbReference type="Pfam" id="PF12096">
    <property type="entry name" value="DUF3572"/>
    <property type="match status" value="1"/>
</dbReference>
<dbReference type="RefSeq" id="WP_184010276.1">
    <property type="nucleotide sequence ID" value="NZ_JACIJS010000004.1"/>
</dbReference>
<keyword evidence="2" id="KW-1185">Reference proteome</keyword>
<gene>
    <name evidence="1" type="ORF">FHS89_001555</name>
</gene>
<dbReference type="Proteomes" id="UP000553766">
    <property type="component" value="Unassembled WGS sequence"/>
</dbReference>
<reference evidence="1 2" key="1">
    <citation type="submission" date="2020-08" db="EMBL/GenBank/DDBJ databases">
        <title>Genomic Encyclopedia of Type Strains, Phase IV (KMG-IV): sequencing the most valuable type-strain genomes for metagenomic binning, comparative biology and taxonomic classification.</title>
        <authorList>
            <person name="Goeker M."/>
        </authorList>
    </citation>
    <scope>NUCLEOTIDE SEQUENCE [LARGE SCALE GENOMIC DNA]</scope>
    <source>
        <strain evidence="1 2">DSM 103377</strain>
    </source>
</reference>